<dbReference type="InterPro" id="IPR036259">
    <property type="entry name" value="MFS_trans_sf"/>
</dbReference>
<dbReference type="GO" id="GO:0022857">
    <property type="term" value="F:transmembrane transporter activity"/>
    <property type="evidence" value="ECO:0007669"/>
    <property type="project" value="InterPro"/>
</dbReference>
<accession>A0A1E4SHC2</accession>
<dbReference type="GO" id="GO:0016020">
    <property type="term" value="C:membrane"/>
    <property type="evidence" value="ECO:0007669"/>
    <property type="project" value="UniProtKB-SubCell"/>
</dbReference>
<feature type="transmembrane region" description="Helical" evidence="3">
    <location>
        <begin position="190"/>
        <end position="210"/>
    </location>
</feature>
<feature type="transmembrane region" description="Helical" evidence="3">
    <location>
        <begin position="92"/>
        <end position="112"/>
    </location>
</feature>
<feature type="transmembrane region" description="Helical" evidence="3">
    <location>
        <begin position="61"/>
        <end position="86"/>
    </location>
</feature>
<feature type="transmembrane region" description="Helical" evidence="3">
    <location>
        <begin position="117"/>
        <end position="137"/>
    </location>
</feature>
<keyword evidence="3" id="KW-0472">Membrane</keyword>
<feature type="transmembrane region" description="Helical" evidence="3">
    <location>
        <begin position="353"/>
        <end position="374"/>
    </location>
</feature>
<evidence type="ECO:0000256" key="1">
    <source>
        <dbReference type="ARBA" id="ARBA00004141"/>
    </source>
</evidence>
<evidence type="ECO:0000256" key="3">
    <source>
        <dbReference type="SAM" id="Phobius"/>
    </source>
</evidence>
<reference evidence="6" key="1">
    <citation type="submission" date="2016-05" db="EMBL/GenBank/DDBJ databases">
        <title>Comparative genomics of biotechnologically important yeasts.</title>
        <authorList>
            <consortium name="DOE Joint Genome Institute"/>
            <person name="Riley R."/>
            <person name="Haridas S."/>
            <person name="Wolfe K.H."/>
            <person name="Lopes M.R."/>
            <person name="Hittinger C.T."/>
            <person name="Goker M."/>
            <person name="Salamov A."/>
            <person name="Wisecaver J."/>
            <person name="Long T.M."/>
            <person name="Aerts A.L."/>
            <person name="Barry K."/>
            <person name="Choi C."/>
            <person name="Clum A."/>
            <person name="Coughlan A.Y."/>
            <person name="Deshpande S."/>
            <person name="Douglass A.P."/>
            <person name="Hanson S.J."/>
            <person name="Klenk H.-P."/>
            <person name="Labutti K."/>
            <person name="Lapidus A."/>
            <person name="Lindquist E."/>
            <person name="Lipzen A."/>
            <person name="Meier-Kolthoff J.P."/>
            <person name="Ohm R.A."/>
            <person name="Otillar R.P."/>
            <person name="Pangilinan J."/>
            <person name="Peng Y."/>
            <person name="Rokas A."/>
            <person name="Rosa C.A."/>
            <person name="Scheuner C."/>
            <person name="Sibirny A.A."/>
            <person name="Slot J.C."/>
            <person name="Stielow J.B."/>
            <person name="Sun H."/>
            <person name="Kurtzman C.P."/>
            <person name="Blackwell M."/>
            <person name="Grigoriev I.V."/>
            <person name="Jeffries T.W."/>
        </authorList>
    </citation>
    <scope>NUCLEOTIDE SEQUENCE [LARGE SCALE GENOMIC DNA]</scope>
    <source>
        <strain evidence="6">NRRL Y-17324</strain>
    </source>
</reference>
<dbReference type="PROSITE" id="PS50850">
    <property type="entry name" value="MFS"/>
    <property type="match status" value="1"/>
</dbReference>
<evidence type="ECO:0000256" key="2">
    <source>
        <dbReference type="ARBA" id="ARBA00006727"/>
    </source>
</evidence>
<keyword evidence="3" id="KW-0812">Transmembrane</keyword>
<comment type="subcellular location">
    <subcellularLocation>
        <location evidence="1">Membrane</location>
        <topology evidence="1">Multi-pass membrane protein</topology>
    </subcellularLocation>
</comment>
<keyword evidence="6" id="KW-1185">Reference proteome</keyword>
<sequence>MVFGIGFSYGVFQDYYTSLEGPLHARSNSQVALVGTIGNALTYTFGIFNKSLMSHFRPRTIMVAGAVLMSLGLALAGSCTHLYQFILTQGVLFGVGASLVYLPPVVCAPIYFNRHRAIAMGVLFSGTGFGGLALASLTRHLLSLLGWRWCLRTLGFANFAVTLGASFLVKPAPDMALVQNNRLFNLHQMGSYRVWLQLLGSLLQSAGYVIPLIYMSKYAQTLGYSHSQGALFIGLNNGINAVFKVVLGFGGDRIGRLNMIVICSVVSAGSIFGLWIVQLRGTFVAFVVMYGVFSGAIISLLPTCLVDIFGVANYQSMTSLMYFVRGIGTMVGSPIAGLLVKGVGDEASDYTRLIIYNGVLLGSSTVCLGGLWMAEYHKRATARL</sequence>
<comment type="similarity">
    <text evidence="2">Belongs to the major facilitator superfamily. Monocarboxylate porter (TC 2.A.1.13) family.</text>
</comment>
<dbReference type="STRING" id="984487.A0A1E4SHC2"/>
<feature type="domain" description="Major facilitator superfamily (MFS) profile" evidence="4">
    <location>
        <begin position="1"/>
        <end position="381"/>
    </location>
</feature>
<dbReference type="Proteomes" id="UP000094285">
    <property type="component" value="Unassembled WGS sequence"/>
</dbReference>
<feature type="transmembrane region" description="Helical" evidence="3">
    <location>
        <begin position="149"/>
        <end position="169"/>
    </location>
</feature>
<dbReference type="Pfam" id="PF07690">
    <property type="entry name" value="MFS_1"/>
    <property type="match status" value="1"/>
</dbReference>
<keyword evidence="3" id="KW-1133">Transmembrane helix</keyword>
<dbReference type="EMBL" id="KV453912">
    <property type="protein sequence ID" value="ODV78887.1"/>
    <property type="molecule type" value="Genomic_DNA"/>
</dbReference>
<dbReference type="RefSeq" id="XP_020064009.1">
    <property type="nucleotide sequence ID" value="XM_020211641.1"/>
</dbReference>
<evidence type="ECO:0000313" key="6">
    <source>
        <dbReference type="Proteomes" id="UP000094285"/>
    </source>
</evidence>
<protein>
    <submittedName>
        <fullName evidence="5">MFS general substrate transporter</fullName>
    </submittedName>
</protein>
<dbReference type="InterPro" id="IPR011701">
    <property type="entry name" value="MFS"/>
</dbReference>
<feature type="transmembrane region" description="Helical" evidence="3">
    <location>
        <begin position="322"/>
        <end position="341"/>
    </location>
</feature>
<feature type="transmembrane region" description="Helical" evidence="3">
    <location>
        <begin position="230"/>
        <end position="250"/>
    </location>
</feature>
<dbReference type="InterPro" id="IPR050327">
    <property type="entry name" value="Proton-linked_MCT"/>
</dbReference>
<evidence type="ECO:0000259" key="4">
    <source>
        <dbReference type="PROSITE" id="PS50850"/>
    </source>
</evidence>
<gene>
    <name evidence="5" type="ORF">CANTADRAFT_90005</name>
</gene>
<organism evidence="5 6">
    <name type="scientific">Suhomyces tanzawaensis NRRL Y-17324</name>
    <dbReference type="NCBI Taxonomy" id="984487"/>
    <lineage>
        <taxon>Eukaryota</taxon>
        <taxon>Fungi</taxon>
        <taxon>Dikarya</taxon>
        <taxon>Ascomycota</taxon>
        <taxon>Saccharomycotina</taxon>
        <taxon>Pichiomycetes</taxon>
        <taxon>Debaryomycetaceae</taxon>
        <taxon>Suhomyces</taxon>
    </lineage>
</organism>
<dbReference type="SUPFAM" id="SSF103473">
    <property type="entry name" value="MFS general substrate transporter"/>
    <property type="match status" value="1"/>
</dbReference>
<dbReference type="GeneID" id="30985777"/>
<proteinExistence type="inferred from homology"/>
<evidence type="ECO:0000313" key="5">
    <source>
        <dbReference type="EMBL" id="ODV78887.1"/>
    </source>
</evidence>
<feature type="transmembrane region" description="Helical" evidence="3">
    <location>
        <begin position="283"/>
        <end position="310"/>
    </location>
</feature>
<dbReference type="PANTHER" id="PTHR11360:SF284">
    <property type="entry name" value="EG:103B4.3 PROTEIN-RELATED"/>
    <property type="match status" value="1"/>
</dbReference>
<feature type="transmembrane region" description="Helical" evidence="3">
    <location>
        <begin position="257"/>
        <end position="277"/>
    </location>
</feature>
<dbReference type="InterPro" id="IPR020846">
    <property type="entry name" value="MFS_dom"/>
</dbReference>
<dbReference type="OrthoDB" id="410267at2759"/>
<dbReference type="PANTHER" id="PTHR11360">
    <property type="entry name" value="MONOCARBOXYLATE TRANSPORTER"/>
    <property type="match status" value="1"/>
</dbReference>
<name>A0A1E4SHC2_9ASCO</name>
<dbReference type="AlphaFoldDB" id="A0A1E4SHC2"/>
<dbReference type="Gene3D" id="1.20.1250.20">
    <property type="entry name" value="MFS general substrate transporter like domains"/>
    <property type="match status" value="2"/>
</dbReference>